<proteinExistence type="predicted"/>
<gene>
    <name evidence="1" type="ORF">CRN84_15130</name>
</gene>
<accession>A0A2C6DJT6</accession>
<sequence>MSDNQEPTTTRKKEKGRSVVLTTISGSVTQPATSESTPEGQDAAVLTILVESGKYRGSQIKLIGLDPRIQILMNYSPGQHIAATGSLDANGDQYQLTVYSIRLEE</sequence>
<dbReference type="EMBL" id="PDDX01000001">
    <property type="protein sequence ID" value="PHI30578.1"/>
    <property type="molecule type" value="Genomic_DNA"/>
</dbReference>
<dbReference type="STRING" id="1111728.GCA_000427805_00132"/>
<name>A0A2C6DJT6_9GAMM</name>
<protein>
    <submittedName>
        <fullName evidence="1">Uncharacterized protein</fullName>
    </submittedName>
</protein>
<dbReference type="RefSeq" id="WP_029092784.1">
    <property type="nucleotide sequence ID" value="NZ_BRLG01000001.1"/>
</dbReference>
<evidence type="ECO:0000313" key="1">
    <source>
        <dbReference type="EMBL" id="PHI30578.1"/>
    </source>
</evidence>
<comment type="caution">
    <text evidence="1">The sequence shown here is derived from an EMBL/GenBank/DDBJ whole genome shotgun (WGS) entry which is preliminary data.</text>
</comment>
<keyword evidence="2" id="KW-1185">Reference proteome</keyword>
<dbReference type="Proteomes" id="UP000224974">
    <property type="component" value="Unassembled WGS sequence"/>
</dbReference>
<organism evidence="1 2">
    <name type="scientific">Budvicia aquatica</name>
    <dbReference type="NCBI Taxonomy" id="82979"/>
    <lineage>
        <taxon>Bacteria</taxon>
        <taxon>Pseudomonadati</taxon>
        <taxon>Pseudomonadota</taxon>
        <taxon>Gammaproteobacteria</taxon>
        <taxon>Enterobacterales</taxon>
        <taxon>Budviciaceae</taxon>
        <taxon>Budvicia</taxon>
    </lineage>
</organism>
<evidence type="ECO:0000313" key="2">
    <source>
        <dbReference type="Proteomes" id="UP000224974"/>
    </source>
</evidence>
<reference evidence="2" key="1">
    <citation type="submission" date="2017-09" db="EMBL/GenBank/DDBJ databases">
        <title>FDA dAtabase for Regulatory Grade micrObial Sequences (FDA-ARGOS): Supporting development and validation of Infectious Disease Dx tests.</title>
        <authorList>
            <person name="Minogue T."/>
            <person name="Wolcott M."/>
            <person name="Wasieloski L."/>
            <person name="Aguilar W."/>
            <person name="Moore D."/>
            <person name="Tallon L."/>
            <person name="Sadzewicz L."/>
            <person name="Ott S."/>
            <person name="Zhao X."/>
            <person name="Nagaraj S."/>
            <person name="Vavikolanu K."/>
            <person name="Aluvathingal J."/>
            <person name="Nadendla S."/>
            <person name="Sichtig H."/>
        </authorList>
    </citation>
    <scope>NUCLEOTIDE SEQUENCE [LARGE SCALE GENOMIC DNA]</scope>
    <source>
        <strain evidence="2">FDAARGOS_387</strain>
    </source>
</reference>
<dbReference type="AlphaFoldDB" id="A0A2C6DJT6"/>